<dbReference type="Gene3D" id="1.10.530.10">
    <property type="match status" value="1"/>
</dbReference>
<dbReference type="PANTHER" id="PTHR30163">
    <property type="entry name" value="MEMBRANE-BOUND LYTIC MUREIN TRANSGLYCOSYLASE B"/>
    <property type="match status" value="1"/>
</dbReference>
<evidence type="ECO:0000313" key="2">
    <source>
        <dbReference type="EMBL" id="TXC70542.1"/>
    </source>
</evidence>
<evidence type="ECO:0000259" key="1">
    <source>
        <dbReference type="Pfam" id="PF13406"/>
    </source>
</evidence>
<proteinExistence type="predicted"/>
<comment type="caution">
    <text evidence="2">The sequence shown here is derived from an EMBL/GenBank/DDBJ whole genome shotgun (WGS) entry which is preliminary data.</text>
</comment>
<dbReference type="GO" id="GO:0008933">
    <property type="term" value="F:peptidoglycan lytic transglycosylase activity"/>
    <property type="evidence" value="ECO:0007669"/>
    <property type="project" value="TreeGrafter"/>
</dbReference>
<dbReference type="GO" id="GO:0009253">
    <property type="term" value="P:peptidoglycan catabolic process"/>
    <property type="evidence" value="ECO:0007669"/>
    <property type="project" value="TreeGrafter"/>
</dbReference>
<reference evidence="2 3" key="1">
    <citation type="journal article" date="2013" name="Antonie Van Leeuwenhoek">
        <title>Sphingomonas ginsenosidivorax sp. nov., with the ability to transform ginsenosides.</title>
        <authorList>
            <person name="Jin X.F."/>
            <person name="Kim J.K."/>
            <person name="Liu Q.M."/>
            <person name="Kang M.S."/>
            <person name="He D."/>
            <person name="Jin F.X."/>
            <person name="Kim S.C."/>
            <person name="Im W.T."/>
        </authorList>
    </citation>
    <scope>NUCLEOTIDE SEQUENCE [LARGE SCALE GENOMIC DNA]</scope>
    <source>
        <strain evidence="2 3">KHI67</strain>
    </source>
</reference>
<accession>A0A5C6UCU9</accession>
<protein>
    <submittedName>
        <fullName evidence="2">Lytic murein transglycosylase</fullName>
    </submittedName>
</protein>
<dbReference type="SUPFAM" id="SSF53955">
    <property type="entry name" value="Lysozyme-like"/>
    <property type="match status" value="1"/>
</dbReference>
<keyword evidence="3" id="KW-1185">Reference proteome</keyword>
<dbReference type="InterPro" id="IPR043426">
    <property type="entry name" value="MltB-like"/>
</dbReference>
<sequence>MCKRVGRWSRKDAVRRRVAGVRRQEVPDRGRVWHIILMWGTTKAAVWLRRSAIVLAVTFASGGPAIAQDETGFQAYLATLRSQALAQGVTQRTADSVFPTLTLNERVIALDRAQPGATNNSVPAFAPYKAQHVDAARISRGRSAYQAQRFRLERIERETGVPESVMVAIWGHETNYGSYTGNFDLLRSLATLAYEGRRRSLFAGEFIAGLKIIDRGIAREQLKGSWAGAMGNPQFLPSIYLRLARDGDGDGRADIWNSPADTLASIGNYFVDAGWRAGQPWGLAVSVPPQFDRSQVHNRLVSPRCPRVFERHSGWRTIAEWRALGVVSQGRSWPGDSVMATLLEPDGPGATAYLLTSNYRVILDYNCSNFYALSVGLLADAVER</sequence>
<dbReference type="Gene3D" id="1.10.8.350">
    <property type="entry name" value="Bacterial muramidase"/>
    <property type="match status" value="1"/>
</dbReference>
<dbReference type="AlphaFoldDB" id="A0A5C6UCU9"/>
<dbReference type="InterPro" id="IPR011970">
    <property type="entry name" value="MltB_2"/>
</dbReference>
<dbReference type="EMBL" id="VOQR01000001">
    <property type="protein sequence ID" value="TXC70542.1"/>
    <property type="molecule type" value="Genomic_DNA"/>
</dbReference>
<evidence type="ECO:0000313" key="3">
    <source>
        <dbReference type="Proteomes" id="UP000321250"/>
    </source>
</evidence>
<name>A0A5C6UCU9_9SPHN</name>
<dbReference type="PANTHER" id="PTHR30163:SF8">
    <property type="entry name" value="LYTIC MUREIN TRANSGLYCOSYLASE"/>
    <property type="match status" value="1"/>
</dbReference>
<dbReference type="InterPro" id="IPR023346">
    <property type="entry name" value="Lysozyme-like_dom_sf"/>
</dbReference>
<dbReference type="NCBIfam" id="TIGR02283">
    <property type="entry name" value="MltB_2"/>
    <property type="match status" value="1"/>
</dbReference>
<dbReference type="Proteomes" id="UP000321250">
    <property type="component" value="Unassembled WGS sequence"/>
</dbReference>
<feature type="domain" description="Transglycosylase SLT" evidence="1">
    <location>
        <begin position="73"/>
        <end position="380"/>
    </location>
</feature>
<organism evidence="2 3">
    <name type="scientific">Sphingomonas ginsenosidivorax</name>
    <dbReference type="NCBI Taxonomy" id="862135"/>
    <lineage>
        <taxon>Bacteria</taxon>
        <taxon>Pseudomonadati</taxon>
        <taxon>Pseudomonadota</taxon>
        <taxon>Alphaproteobacteria</taxon>
        <taxon>Sphingomonadales</taxon>
        <taxon>Sphingomonadaceae</taxon>
        <taxon>Sphingomonas</taxon>
    </lineage>
</organism>
<dbReference type="Pfam" id="PF13406">
    <property type="entry name" value="SLT_2"/>
    <property type="match status" value="1"/>
</dbReference>
<dbReference type="InterPro" id="IPR031304">
    <property type="entry name" value="SLT_2"/>
</dbReference>
<gene>
    <name evidence="2" type="ORF">FSB78_05995</name>
</gene>